<dbReference type="Proteomes" id="UP000049023">
    <property type="component" value="Unassembled WGS sequence"/>
</dbReference>
<reference evidence="5 6" key="1">
    <citation type="submission" date="2015-03" db="EMBL/GenBank/DDBJ databases">
        <authorList>
            <consortium name="Pathogen Informatics"/>
        </authorList>
    </citation>
    <scope>NUCLEOTIDE SEQUENCE [LARGE SCALE GENOMIC DNA]</scope>
    <source>
        <strain evidence="4 6">Bir 172</strain>
        <strain evidence="3 7">Bir 187</strain>
        <strain evidence="2 5">G09901357</strain>
    </source>
</reference>
<sequence length="98" mass="9944">MSRTASLWKRRASRTRASASANSAIRAAGSDAGLTIANAAESSFSAFSRACRGAPSAASAKAASRLPWGAPPYASIATARATTARRASALSSDCHDKS</sequence>
<evidence type="ECO:0000313" key="3">
    <source>
        <dbReference type="EMBL" id="CKT42223.1"/>
    </source>
</evidence>
<gene>
    <name evidence="2" type="ORF">ERS007681_04596</name>
    <name evidence="4" type="ORF">ERS027646_04438</name>
    <name evidence="3" type="ORF">ERS027661_04330</name>
</gene>
<dbReference type="Proteomes" id="UP000048289">
    <property type="component" value="Unassembled WGS sequence"/>
</dbReference>
<evidence type="ECO:0000313" key="6">
    <source>
        <dbReference type="Proteomes" id="UP000048948"/>
    </source>
</evidence>
<evidence type="ECO:0000313" key="5">
    <source>
        <dbReference type="Proteomes" id="UP000048289"/>
    </source>
</evidence>
<evidence type="ECO:0000313" key="4">
    <source>
        <dbReference type="EMBL" id="CKU06247.1"/>
    </source>
</evidence>
<accession>A0A655AIW8</accession>
<feature type="region of interest" description="Disordered" evidence="1">
    <location>
        <begin position="1"/>
        <end position="22"/>
    </location>
</feature>
<evidence type="ECO:0000313" key="7">
    <source>
        <dbReference type="Proteomes" id="UP000049023"/>
    </source>
</evidence>
<evidence type="ECO:0000256" key="1">
    <source>
        <dbReference type="SAM" id="MobiDB-lite"/>
    </source>
</evidence>
<protein>
    <submittedName>
        <fullName evidence="3">Uncharacterized protein</fullName>
    </submittedName>
</protein>
<dbReference type="Proteomes" id="UP000048948">
    <property type="component" value="Unassembled WGS sequence"/>
</dbReference>
<organism evidence="3 7">
    <name type="scientific">Mycobacterium tuberculosis</name>
    <dbReference type="NCBI Taxonomy" id="1773"/>
    <lineage>
        <taxon>Bacteria</taxon>
        <taxon>Bacillati</taxon>
        <taxon>Actinomycetota</taxon>
        <taxon>Actinomycetes</taxon>
        <taxon>Mycobacteriales</taxon>
        <taxon>Mycobacteriaceae</taxon>
        <taxon>Mycobacterium</taxon>
        <taxon>Mycobacterium tuberculosis complex</taxon>
    </lineage>
</organism>
<name>A0A655AIW8_MYCTX</name>
<dbReference type="EMBL" id="CFOE01001209">
    <property type="protein sequence ID" value="CFE48950.1"/>
    <property type="molecule type" value="Genomic_DNA"/>
</dbReference>
<dbReference type="AlphaFoldDB" id="A0A655AIW8"/>
<dbReference type="EMBL" id="CNGE01001365">
    <property type="protein sequence ID" value="CKU06247.1"/>
    <property type="molecule type" value="Genomic_DNA"/>
</dbReference>
<proteinExistence type="predicted"/>
<dbReference type="EMBL" id="CNFU01001431">
    <property type="protein sequence ID" value="CKT42223.1"/>
    <property type="molecule type" value="Genomic_DNA"/>
</dbReference>
<evidence type="ECO:0000313" key="2">
    <source>
        <dbReference type="EMBL" id="CFE48950.1"/>
    </source>
</evidence>